<comment type="caution">
    <text evidence="1">The sequence shown here is derived from an EMBL/GenBank/DDBJ whole genome shotgun (WGS) entry which is preliminary data.</text>
</comment>
<dbReference type="EMBL" id="JACCDF010000014">
    <property type="protein sequence ID" value="NYS62011.1"/>
    <property type="molecule type" value="Genomic_DNA"/>
</dbReference>
<evidence type="ECO:0000313" key="2">
    <source>
        <dbReference type="Proteomes" id="UP000586119"/>
    </source>
</evidence>
<dbReference type="GO" id="GO:0045227">
    <property type="term" value="P:capsule polysaccharide biosynthetic process"/>
    <property type="evidence" value="ECO:0007669"/>
    <property type="project" value="InterPro"/>
</dbReference>
<dbReference type="InterPro" id="IPR016024">
    <property type="entry name" value="ARM-type_fold"/>
</dbReference>
<dbReference type="Pfam" id="PF13646">
    <property type="entry name" value="HEAT_2"/>
    <property type="match status" value="1"/>
</dbReference>
<proteinExistence type="predicted"/>
<dbReference type="Proteomes" id="UP000586119">
    <property type="component" value="Unassembled WGS sequence"/>
</dbReference>
<accession>A0A7Z0LN58</accession>
<dbReference type="SUPFAM" id="SSF48371">
    <property type="entry name" value="ARM repeat"/>
    <property type="match status" value="1"/>
</dbReference>
<dbReference type="RefSeq" id="WP_179931274.1">
    <property type="nucleotide sequence ID" value="NZ_JACCDF010000014.1"/>
</dbReference>
<protein>
    <submittedName>
        <fullName evidence="1">HEAT repeat domain-containing protein</fullName>
    </submittedName>
</protein>
<dbReference type="Gene3D" id="1.25.10.10">
    <property type="entry name" value="Leucine-rich Repeat Variant"/>
    <property type="match status" value="1"/>
</dbReference>
<dbReference type="InterPro" id="IPR011989">
    <property type="entry name" value="ARM-like"/>
</dbReference>
<name>A0A7Z0LN58_9GAMM</name>
<dbReference type="GO" id="GO:0016020">
    <property type="term" value="C:membrane"/>
    <property type="evidence" value="ECO:0007669"/>
    <property type="project" value="InterPro"/>
</dbReference>
<organism evidence="1 2">
    <name type="scientific">Vreelandella salicampi</name>
    <dbReference type="NCBI Taxonomy" id="1449798"/>
    <lineage>
        <taxon>Bacteria</taxon>
        <taxon>Pseudomonadati</taxon>
        <taxon>Pseudomonadota</taxon>
        <taxon>Gammaproteobacteria</taxon>
        <taxon>Oceanospirillales</taxon>
        <taxon>Halomonadaceae</taxon>
        <taxon>Vreelandella</taxon>
    </lineage>
</organism>
<sequence>MKRNANVPLEDVLTEGLSAPWQRVSRRQIAAILAFLHKSGRRLPKDDADARYRVLLDTLLDWIEVQRRDIARLHANHHEFTARLASARSEDEIRGHVLDYARTLGAGRRQLMGDRQAFGRWFGPDAVSERYQKQFADCERHLSFSLERLGVLGARYMGAESVTPEEGIQRWRKLDLEGGIGELLAYEGDLRVRLAAFHGLARVARDLPPEGRGRYLGDSTLTYSYRLAMDPRQPVWLQTEALSLLSVMGYPAVVDIIARRLTRVVEGDDFFVRQHAVQVLGDHSDDARFETLLETAMNDPSPTVRQALIDLLIKRRPTSLEQHLSTLALEDSAREVRGYAIHALIRLVESDASFVDFSRELAERGARHEHLPITLRLYCHLMPAIAAVLLEKEEEAALERWAETGFTLLTRLHTQADDLRVRRWAAQARETLWCMADPEARDLHEQLRTRLKKSPVRKQLRLKVSEQADDDRLGRVLSALTQDDFGLDASRASGKLAFRRWERFRFRLWRAWYELMHSSPDKRQAGHHTIGRVYYGLFQVPSARMSELSPTKVPGEPLHMSDEDGWRPYLPLVDQVISSLDQSWPTRPMKLYTSEGVTEITPPGGLVARLRARLKLTFRFAHYARLRNWEADSGGAANGYMTALQSLGFTVGFRTHTDPDAKPLPEDPAVRRFFPALAFPPLLVGWWQDYTGYFVSVYQNTLRQLSFFLAGMLALFVGRHVYVNLTTRRARNKLPLVIGGWGTRGKSGTERLKAALFNGMGFHVISKTTGCEAMFLHGYSHRDLQEMFLFRPYDKATIWEQADLVKLSKKLDADVFLWECMGLTPSYVRILQKQWMRDDISTITNTYPDHEDIQGPAGINIPIVMTEFIPKNSTLITSEAEMLPILQQASQKLGTECHSVSWIESELLPGDTLSRFPYEEHPTNIALVLRMADEFDIPHLFALKAMADHVVLDLGVLKVYPLAHARGRWLQFTNGMSANERLGALGNWNRLGFDKQDPEAEPGVWISTVINNRADRVARSRVFADILVNDISADRHFLIGTNLEGLMGYIEESWAVRREETTLWPRSQENPDPSVEWHRLARQMRICVTEEAVLGRLAAMLEGLGVEHDPQALLKHLADPREYLKTLTQEGNPGKASLSRHLETMLAQHQAYYREWQAFCELDGRIAKHPTPSDSLDEQARELLWTWFRSRIEIVRSPFVTGEQLVNLICDQTPPGYTNRILGMQNIKGPGLDWVYRWQAWDKIHAAGEMILNGNRGEATRGLQFLASFQEYGLLSAEYMQELLSRARELPVAQSESFQAELRLIAANLEDKNRPEEEEEGPSLSESSGGFWMTLVSWVEKFLDVGDAVRRRRKADQIYRDMVSKRISTARAAEELQYLTKRQKGGWLVRR</sequence>
<dbReference type="PRINTS" id="PR01758">
    <property type="entry name" value="CAPSULEPROTB"/>
</dbReference>
<dbReference type="InterPro" id="IPR008337">
    <property type="entry name" value="Capsule_biosynth_CapB"/>
</dbReference>
<keyword evidence="2" id="KW-1185">Reference proteome</keyword>
<gene>
    <name evidence="1" type="ORF">HZS81_14730</name>
</gene>
<reference evidence="1 2" key="1">
    <citation type="journal article" date="2015" name="Int. J. Syst. Evol. Microbiol.">
        <title>Halomonas salicampi sp. nov., a halotolerant and alkalitolerant bacterium isolated from a saltern soil.</title>
        <authorList>
            <person name="Lee J.C."/>
            <person name="Kim Y.S."/>
            <person name="Yun B.S."/>
            <person name="Whang K.S."/>
        </authorList>
    </citation>
    <scope>NUCLEOTIDE SEQUENCE [LARGE SCALE GENOMIC DNA]</scope>
    <source>
        <strain evidence="1 2">BH103</strain>
    </source>
</reference>
<evidence type="ECO:0000313" key="1">
    <source>
        <dbReference type="EMBL" id="NYS62011.1"/>
    </source>
</evidence>